<gene>
    <name evidence="2" type="ORF">S01H1_30502</name>
</gene>
<reference evidence="2" key="1">
    <citation type="journal article" date="2014" name="Front. Microbiol.">
        <title>High frequency of phylogenetically diverse reductive dehalogenase-homologous genes in deep subseafloor sedimentary metagenomes.</title>
        <authorList>
            <person name="Kawai M."/>
            <person name="Futagami T."/>
            <person name="Toyoda A."/>
            <person name="Takaki Y."/>
            <person name="Nishi S."/>
            <person name="Hori S."/>
            <person name="Arai W."/>
            <person name="Tsubouchi T."/>
            <person name="Morono Y."/>
            <person name="Uchiyama I."/>
            <person name="Ito T."/>
            <person name="Fujiyama A."/>
            <person name="Inagaki F."/>
            <person name="Takami H."/>
        </authorList>
    </citation>
    <scope>NUCLEOTIDE SEQUENCE</scope>
    <source>
        <strain evidence="2">Expedition CK06-06</strain>
    </source>
</reference>
<protein>
    <recommendedName>
        <fullName evidence="1">Cupin type-2 domain-containing protein</fullName>
    </recommendedName>
</protein>
<comment type="caution">
    <text evidence="2">The sequence shown here is derived from an EMBL/GenBank/DDBJ whole genome shotgun (WGS) entry which is preliminary data.</text>
</comment>
<feature type="domain" description="Cupin type-2" evidence="1">
    <location>
        <begin position="43"/>
        <end position="91"/>
    </location>
</feature>
<dbReference type="EMBL" id="BARS01018775">
    <property type="protein sequence ID" value="GAF85895.1"/>
    <property type="molecule type" value="Genomic_DNA"/>
</dbReference>
<evidence type="ECO:0000259" key="1">
    <source>
        <dbReference type="Pfam" id="PF07883"/>
    </source>
</evidence>
<evidence type="ECO:0000313" key="2">
    <source>
        <dbReference type="EMBL" id="GAF85895.1"/>
    </source>
</evidence>
<dbReference type="InterPro" id="IPR011051">
    <property type="entry name" value="RmlC_Cupin_sf"/>
</dbReference>
<dbReference type="Pfam" id="PF07883">
    <property type="entry name" value="Cupin_2"/>
    <property type="match status" value="1"/>
</dbReference>
<proteinExistence type="predicted"/>
<dbReference type="CDD" id="cd20295">
    <property type="entry name" value="cupin_Pac13-like"/>
    <property type="match status" value="1"/>
</dbReference>
<name>X0UBN8_9ZZZZ</name>
<dbReference type="InterPro" id="IPR013096">
    <property type="entry name" value="Cupin_2"/>
</dbReference>
<organism evidence="2">
    <name type="scientific">marine sediment metagenome</name>
    <dbReference type="NCBI Taxonomy" id="412755"/>
    <lineage>
        <taxon>unclassified sequences</taxon>
        <taxon>metagenomes</taxon>
        <taxon>ecological metagenomes</taxon>
    </lineage>
</organism>
<dbReference type="AlphaFoldDB" id="X0UBN8"/>
<feature type="non-terminal residue" evidence="2">
    <location>
        <position position="99"/>
    </location>
</feature>
<accession>X0UBN8</accession>
<dbReference type="Gene3D" id="2.60.120.10">
    <property type="entry name" value="Jelly Rolls"/>
    <property type="match status" value="1"/>
</dbReference>
<dbReference type="InterPro" id="IPR014710">
    <property type="entry name" value="RmlC-like_jellyroll"/>
</dbReference>
<dbReference type="SUPFAM" id="SSF51182">
    <property type="entry name" value="RmlC-like cupins"/>
    <property type="match status" value="1"/>
</dbReference>
<sequence>MANYMIARFDDIDAVKCPCGFSRRAFVSPDNPTATMHIVDIEEDARVHYHKKLTEIYLILEGEGYMELDGESVPVKPFTAIFIKPGCRHRAVGKMRILN</sequence>